<evidence type="ECO:0000256" key="2">
    <source>
        <dbReference type="ARBA" id="ARBA00022840"/>
    </source>
</evidence>
<protein>
    <submittedName>
        <fullName evidence="4">Tetratricopeptide repeat protein</fullName>
    </submittedName>
</protein>
<dbReference type="Gene3D" id="3.30.70.1230">
    <property type="entry name" value="Nucleotide cyclase"/>
    <property type="match status" value="2"/>
</dbReference>
<evidence type="ECO:0000313" key="5">
    <source>
        <dbReference type="Proteomes" id="UP001523369"/>
    </source>
</evidence>
<dbReference type="Proteomes" id="UP001523369">
    <property type="component" value="Unassembled WGS sequence"/>
</dbReference>
<evidence type="ECO:0000256" key="1">
    <source>
        <dbReference type="ARBA" id="ARBA00022741"/>
    </source>
</evidence>
<name>A0ABT1DVT6_9ACTN</name>
<keyword evidence="5" id="KW-1185">Reference proteome</keyword>
<dbReference type="PANTHER" id="PTHR16305:SF28">
    <property type="entry name" value="GUANYLATE CYCLASE DOMAIN-CONTAINING PROTEIN"/>
    <property type="match status" value="1"/>
</dbReference>
<feature type="domain" description="Guanylate cyclase" evidence="3">
    <location>
        <begin position="38"/>
        <end position="174"/>
    </location>
</feature>
<reference evidence="4 5" key="1">
    <citation type="submission" date="2022-06" db="EMBL/GenBank/DDBJ databases">
        <title>New Species of the Genus Actinoplanes, ActinopZanes ferrugineus.</title>
        <authorList>
            <person name="Ding P."/>
        </authorList>
    </citation>
    <scope>NUCLEOTIDE SEQUENCE [LARGE SCALE GENOMIC DNA]</scope>
    <source>
        <strain evidence="4 5">TRM88003</strain>
    </source>
</reference>
<dbReference type="Pfam" id="PF13191">
    <property type="entry name" value="AAA_16"/>
    <property type="match status" value="1"/>
</dbReference>
<proteinExistence type="predicted"/>
<dbReference type="InterPro" id="IPR027417">
    <property type="entry name" value="P-loop_NTPase"/>
</dbReference>
<dbReference type="RefSeq" id="WP_253241020.1">
    <property type="nucleotide sequence ID" value="NZ_JAMYJR010000033.1"/>
</dbReference>
<dbReference type="InterPro" id="IPR019734">
    <property type="entry name" value="TPR_rpt"/>
</dbReference>
<keyword evidence="1" id="KW-0547">Nucleotide-binding</keyword>
<dbReference type="EMBL" id="JAMYJR010000033">
    <property type="protein sequence ID" value="MCO8274954.1"/>
    <property type="molecule type" value="Genomic_DNA"/>
</dbReference>
<keyword evidence="2" id="KW-0067">ATP-binding</keyword>
<sequence>MSELAATWRSYLPEHTLRLLLTADSVGKPPVTQRAEAVVLYADVVGFTALAESFAGSGSYGTEQLTRIINHWFAVTADAIAASGGSVVDFAGDALVGMFDYTPDNAAAVARRAIRCAELIREATAGVPPVPTPDGARSLTIRVGMAAGPLLLMLLGDPATRLQHLIAGPALAKAIDALHRAERGEIVVEPTLLQIAGPLATPDAPYAPPAPPTAELERLIEPFLHPAIRTRLRFGRHELVNEHRKVTTAFVRLPDMSIDDPDTVEALQRYLAEAVRVIDRYGGHLRHLMADDKGTVLVAVFGTPVSYEDDEERSLRCCLELLALPGGARSGGVTTGPVFSGEVGSDVRREYAVVGDAVNLAARLMQAAPTGHLLIDRSTFERLPDLLVADGPIEVTAKGKAAPLAAWVVRAVRESPHTSPIPAPASGVLVGRATEVARLRALVHESLAGGGRIAWVHGEAGIGKSRLAAETCRITGTLGFTGYGGSCRSHGTSSSYLVWRSIWRELLEIDASLGLEDQRAALTDRIARYDGTGLRAPLVAAIIDLPMPDNDLTAQLDRAGRDVLLRSTLLACLRERAAAGPLVLLLEDCHWIDPASLSLLELLADRLAELPVLLLATSREPAPGRLTEAEHVTDVRLNQMTSTDARRLATLRLRERYGNEAEIADGLVGQIDEQTGGNAFYIEELIAYLHGTGVDPADPAGLAALHLPDSLQRLVMARIDQLTDDEKAAIKVASVIGRRFQPPWIASIYPAAGSSAQVAAHLGRLHMLELTPRIATDPEPEFEFKHPITQETAYQSITYDTRATLHERAGLLIEKTYADRLAQYVDLLAHHYARTDRRDKQRIWFRAAGDRARAIFANQAATYFYERLLPLLPEAEQAALHVEIGAVYHLTGQWADAENHYRLAMRAAASSGRRDIVAAGQRQLGDLLMYTSSHAESLSWLERALAGFESVGDADGLSRTMDRITFVLWRQGEYGEAIAMAHRHLAMATEAGDASAMCAALNHLGLCLIVTGRAEEALDHLNRAFQAAEHAGDRHWMLHSANNRGWAFRRTADHKQSVASYRQALDVAREIGDRQTSSIAVGNMGEIYRDEGDFVRARACAMYSLRVSVELRDWITLVDRVTGLGATAAAEGQPKQAQLLLEHVVPLARELDAPNYLCESLHRLARLHLSAGRPAVAERLNSEALRVAEEHDERDIQVNAYILAVRLRVGRGELDPAFAARSLRKAAERWTEPHEIAALLDAAWQSDVADEEARIGAAKIYEQLYARAPSLEYRDAYLRLTGVRLPPGPPLPALPQWIIADTGPDLETLLQRIDRMPRQTAG</sequence>
<dbReference type="PANTHER" id="PTHR16305">
    <property type="entry name" value="TESTICULAR SOLUBLE ADENYLYL CYCLASE"/>
    <property type="match status" value="1"/>
</dbReference>
<dbReference type="SUPFAM" id="SSF52540">
    <property type="entry name" value="P-loop containing nucleoside triphosphate hydrolases"/>
    <property type="match status" value="1"/>
</dbReference>
<gene>
    <name evidence="4" type="ORF">M1L60_30670</name>
</gene>
<dbReference type="SMART" id="SM00028">
    <property type="entry name" value="TPR"/>
    <property type="match status" value="5"/>
</dbReference>
<evidence type="ECO:0000313" key="4">
    <source>
        <dbReference type="EMBL" id="MCO8274954.1"/>
    </source>
</evidence>
<dbReference type="SUPFAM" id="SSF55073">
    <property type="entry name" value="Nucleotide cyclase"/>
    <property type="match status" value="2"/>
</dbReference>
<dbReference type="SMART" id="SM00044">
    <property type="entry name" value="CYCc"/>
    <property type="match status" value="1"/>
</dbReference>
<dbReference type="Gene3D" id="1.25.40.10">
    <property type="entry name" value="Tetratricopeptide repeat domain"/>
    <property type="match status" value="2"/>
</dbReference>
<evidence type="ECO:0000259" key="3">
    <source>
        <dbReference type="PROSITE" id="PS50125"/>
    </source>
</evidence>
<dbReference type="InterPro" id="IPR029787">
    <property type="entry name" value="Nucleotide_cyclase"/>
</dbReference>
<organism evidence="4 5">
    <name type="scientific">Paractinoplanes aksuensis</name>
    <dbReference type="NCBI Taxonomy" id="2939490"/>
    <lineage>
        <taxon>Bacteria</taxon>
        <taxon>Bacillati</taxon>
        <taxon>Actinomycetota</taxon>
        <taxon>Actinomycetes</taxon>
        <taxon>Micromonosporales</taxon>
        <taxon>Micromonosporaceae</taxon>
        <taxon>Paractinoplanes</taxon>
    </lineage>
</organism>
<dbReference type="Pfam" id="PF13424">
    <property type="entry name" value="TPR_12"/>
    <property type="match status" value="2"/>
</dbReference>
<dbReference type="PROSITE" id="PS50125">
    <property type="entry name" value="GUANYLATE_CYCLASE_2"/>
    <property type="match status" value="2"/>
</dbReference>
<dbReference type="InterPro" id="IPR011990">
    <property type="entry name" value="TPR-like_helical_dom_sf"/>
</dbReference>
<dbReference type="CDD" id="cd07302">
    <property type="entry name" value="CHD"/>
    <property type="match status" value="1"/>
</dbReference>
<dbReference type="InterPro" id="IPR041664">
    <property type="entry name" value="AAA_16"/>
</dbReference>
<dbReference type="SUPFAM" id="SSF48452">
    <property type="entry name" value="TPR-like"/>
    <property type="match status" value="3"/>
</dbReference>
<accession>A0ABT1DVT6</accession>
<dbReference type="InterPro" id="IPR001054">
    <property type="entry name" value="A/G_cyclase"/>
</dbReference>
<comment type="caution">
    <text evidence="4">The sequence shown here is derived from an EMBL/GenBank/DDBJ whole genome shotgun (WGS) entry which is preliminary data.</text>
</comment>
<feature type="domain" description="Guanylate cyclase" evidence="3">
    <location>
        <begin position="332"/>
        <end position="365"/>
    </location>
</feature>